<keyword evidence="1" id="KW-1133">Transmembrane helix</keyword>
<reference evidence="2" key="2">
    <citation type="submission" date="2020-09" db="EMBL/GenBank/DDBJ databases">
        <authorList>
            <person name="Sun Q."/>
            <person name="Ohkuma M."/>
        </authorList>
    </citation>
    <scope>NUCLEOTIDE SEQUENCE</scope>
    <source>
        <strain evidence="2">JCM 31740</strain>
    </source>
</reference>
<keyword evidence="1" id="KW-0472">Membrane</keyword>
<evidence type="ECO:0000313" key="3">
    <source>
        <dbReference type="Proteomes" id="UP000616143"/>
    </source>
</evidence>
<keyword evidence="1" id="KW-0812">Transmembrane</keyword>
<dbReference type="AlphaFoldDB" id="A0A830H447"/>
<gene>
    <name evidence="2" type="ORF">GCM10007116_16220</name>
</gene>
<dbReference type="PANTHER" id="PTHR35902">
    <property type="entry name" value="S-LAYER DOMAIN-LIKE PROTEIN-RELATED"/>
    <property type="match status" value="1"/>
</dbReference>
<dbReference type="Gene3D" id="2.60.40.10">
    <property type="entry name" value="Immunoglobulins"/>
    <property type="match status" value="1"/>
</dbReference>
<organism evidence="2 3">
    <name type="scientific">Sulfodiicoccus acidiphilus</name>
    <dbReference type="NCBI Taxonomy" id="1670455"/>
    <lineage>
        <taxon>Archaea</taxon>
        <taxon>Thermoproteota</taxon>
        <taxon>Thermoprotei</taxon>
        <taxon>Sulfolobales</taxon>
        <taxon>Sulfolobaceae</taxon>
        <taxon>Sulfodiicoccus</taxon>
    </lineage>
</organism>
<feature type="transmembrane region" description="Helical" evidence="1">
    <location>
        <begin position="845"/>
        <end position="864"/>
    </location>
</feature>
<dbReference type="Proteomes" id="UP000616143">
    <property type="component" value="Unassembled WGS sequence"/>
</dbReference>
<accession>A0A830H447</accession>
<dbReference type="EMBL" id="BMQS01000015">
    <property type="protein sequence ID" value="GGT99597.1"/>
    <property type="molecule type" value="Genomic_DNA"/>
</dbReference>
<sequence>MKWLPLLLLIAASLFVSLPALAQVNPPLSGQSQWLTSNGVVAPGQSGVVLEVTVVNSGTYPLSDIRLTPQNSSPLLLYGYSNGSPSFYVSELQPGSAYSFTVTLQVSSSAHQGVYNLKVSSSFIEDYQGVNFPASESFTVPVQVIGSVQLSATSVWGVPSSQVEVFPGESDVPLTILIENSGTVSATNVTLYLRSHFPIYFNQSRAIVGIVPAGGQSEVQVLAGVYPNASVGSYYVPLLVHFFQQNVSLNATVVVGTNVKVAGSVFGQQWADQGEEAGPNEAGVPIQFSLMYLGTLPTLYETVKVYLPQGFTNSTRGNYVVFTEPSMRSGEVFTLSFPVDIGSVPLGDYQFPVQVSWVVPEGEGQVVEVNQSSSFSLFLEGQSQVQATVLNTSLLPGGVNNLTIVLENSGSGPTYNVSLTIQAPQGLSVLEQPAEIPDIPAHTNYSMEIPLYVPTSDAGEPVTLTISGDYVDPAMIQLPLTLEVGLYVQQSTLRQEPILGSVDAQLQSGSTSNVTVSLVNVNPSPLYNVTLAFSSSEVDWLSPAQLEYHLIPSGGLVTFNATVTVPPGVQGVVPVQLTAQYYNKQGQSLLETTELTLYVQPSVQSTSPIVAYLHPSILLTGEPSTTQLVLINTANSPLYNLSVTLSSPSSYLNQTLITSSFVPPGGELSIPLQVYVPVSGSISFQFQAQYYDQQRTLHAESGSVGALATGSIDIVETGISTVPSVALPGSLVSVTATIVNYGTGTADGLLASVSPPRGLTVISGSTYYVGDVAPYTPTTFTFAFQVTNFTKPGTYIIPVNLTYTNSLDELQNSHLNISLTVASNATAFFHNFHSFSSGHSSLPKFALYVSLIVIVIVVVGVILGRRWSRRT</sequence>
<name>A0A830H447_9CREN</name>
<proteinExistence type="predicted"/>
<evidence type="ECO:0000256" key="1">
    <source>
        <dbReference type="SAM" id="Phobius"/>
    </source>
</evidence>
<evidence type="ECO:0000313" key="2">
    <source>
        <dbReference type="EMBL" id="GGT99597.1"/>
    </source>
</evidence>
<dbReference type="OrthoDB" id="37152at2157"/>
<evidence type="ECO:0008006" key="4">
    <source>
        <dbReference type="Google" id="ProtNLM"/>
    </source>
</evidence>
<reference evidence="2" key="1">
    <citation type="journal article" date="2014" name="Int. J. Syst. Evol. Microbiol.">
        <title>Complete genome sequence of Corynebacterium casei LMG S-19264T (=DSM 44701T), isolated from a smear-ripened cheese.</title>
        <authorList>
            <consortium name="US DOE Joint Genome Institute (JGI-PGF)"/>
            <person name="Walter F."/>
            <person name="Albersmeier A."/>
            <person name="Kalinowski J."/>
            <person name="Ruckert C."/>
        </authorList>
    </citation>
    <scope>NUCLEOTIDE SEQUENCE</scope>
    <source>
        <strain evidence="2">JCM 31740</strain>
    </source>
</reference>
<dbReference type="InterPro" id="IPR013783">
    <property type="entry name" value="Ig-like_fold"/>
</dbReference>
<dbReference type="PANTHER" id="PTHR35902:SF3">
    <property type="entry name" value="NPCBM-ASSOCIATED, NEW3 DOMAIN OF ALPHA-GALACTOSIDASE"/>
    <property type="match status" value="1"/>
</dbReference>
<comment type="caution">
    <text evidence="2">The sequence shown here is derived from an EMBL/GenBank/DDBJ whole genome shotgun (WGS) entry which is preliminary data.</text>
</comment>
<protein>
    <recommendedName>
        <fullName evidence="4">CARDB domain-containing protein</fullName>
    </recommendedName>
</protein>
<dbReference type="RefSeq" id="WP_188848559.1">
    <property type="nucleotide sequence ID" value="NZ_BMQS01000015.1"/>
</dbReference>